<accession>A0A8K1G270</accession>
<organism evidence="2 3">
    <name type="scientific">Zosterops borbonicus</name>
    <dbReference type="NCBI Taxonomy" id="364589"/>
    <lineage>
        <taxon>Eukaryota</taxon>
        <taxon>Metazoa</taxon>
        <taxon>Chordata</taxon>
        <taxon>Craniata</taxon>
        <taxon>Vertebrata</taxon>
        <taxon>Euteleostomi</taxon>
        <taxon>Archelosauria</taxon>
        <taxon>Archosauria</taxon>
        <taxon>Dinosauria</taxon>
        <taxon>Saurischia</taxon>
        <taxon>Theropoda</taxon>
        <taxon>Coelurosauria</taxon>
        <taxon>Aves</taxon>
        <taxon>Neognathae</taxon>
        <taxon>Neoaves</taxon>
        <taxon>Telluraves</taxon>
        <taxon>Australaves</taxon>
        <taxon>Passeriformes</taxon>
        <taxon>Sylvioidea</taxon>
        <taxon>Zosteropidae</taxon>
        <taxon>Zosterops</taxon>
    </lineage>
</organism>
<proteinExistence type="predicted"/>
<keyword evidence="3" id="KW-1185">Reference proteome</keyword>
<protein>
    <submittedName>
        <fullName evidence="2">Uncharacterized protein</fullName>
    </submittedName>
</protein>
<dbReference type="OrthoDB" id="1683831at2759"/>
<gene>
    <name evidence="2" type="ORF">HGM15179_016899</name>
</gene>
<reference evidence="2" key="1">
    <citation type="submission" date="2019-04" db="EMBL/GenBank/DDBJ databases">
        <title>Genome assembly of Zosterops borbonicus 15179.</title>
        <authorList>
            <person name="Leroy T."/>
            <person name="Anselmetti Y."/>
            <person name="Tilak M.-K."/>
            <person name="Nabholz B."/>
        </authorList>
    </citation>
    <scope>NUCLEOTIDE SEQUENCE</scope>
    <source>
        <strain evidence="2">HGM_15179</strain>
        <tissue evidence="2">Muscle</tissue>
    </source>
</reference>
<name>A0A8K1G270_9PASS</name>
<comment type="caution">
    <text evidence="2">The sequence shown here is derived from an EMBL/GenBank/DDBJ whole genome shotgun (WGS) entry which is preliminary data.</text>
</comment>
<evidence type="ECO:0000256" key="1">
    <source>
        <dbReference type="SAM" id="MobiDB-lite"/>
    </source>
</evidence>
<evidence type="ECO:0000313" key="2">
    <source>
        <dbReference type="EMBL" id="TRZ10209.1"/>
    </source>
</evidence>
<dbReference type="Proteomes" id="UP000796761">
    <property type="component" value="Unassembled WGS sequence"/>
</dbReference>
<feature type="region of interest" description="Disordered" evidence="1">
    <location>
        <begin position="1"/>
        <end position="21"/>
    </location>
</feature>
<sequence length="131" mass="14707">MTTFRAAQEGQGAAGARSEQGTKGIRGMEQLCWEERLRELGLFSLEKRRFWGNLIVALQCLKGTHRKDGERLLTRARSDRTRGNGSKVTERRFRLDMKKKIVPYESSEALAQVAQRSCGCPIPGRVQGQVG</sequence>
<evidence type="ECO:0000313" key="3">
    <source>
        <dbReference type="Proteomes" id="UP000796761"/>
    </source>
</evidence>
<dbReference type="EMBL" id="SWJQ01000911">
    <property type="protein sequence ID" value="TRZ10209.1"/>
    <property type="molecule type" value="Genomic_DNA"/>
</dbReference>
<dbReference type="AlphaFoldDB" id="A0A8K1G270"/>